<sequence>VFCFAATQGDLPISKLGSCRYFSSISHTNLGVVARADGLRGVIKRGRSLPSPCNPRMALSKKYGPLRSGDELRISPDAVPNVQDKEEFHDVTSPPSQCHLTYLSDICN</sequence>
<comment type="caution">
    <text evidence="1">The sequence shown here is derived from an EMBL/GenBank/DDBJ whole genome shotgun (WGS) entry which is preliminary data.</text>
</comment>
<name>A0AAN9FTK9_HALRR</name>
<dbReference type="EMBL" id="JAXCGZ010000252">
    <property type="protein sequence ID" value="KAK7086313.1"/>
    <property type="molecule type" value="Genomic_DNA"/>
</dbReference>
<proteinExistence type="predicted"/>
<evidence type="ECO:0000313" key="2">
    <source>
        <dbReference type="Proteomes" id="UP001381693"/>
    </source>
</evidence>
<dbReference type="AlphaFoldDB" id="A0AAN9FTK9"/>
<reference evidence="1 2" key="1">
    <citation type="submission" date="2023-11" db="EMBL/GenBank/DDBJ databases">
        <title>Halocaridina rubra genome assembly.</title>
        <authorList>
            <person name="Smith C."/>
        </authorList>
    </citation>
    <scope>NUCLEOTIDE SEQUENCE [LARGE SCALE GENOMIC DNA]</scope>
    <source>
        <strain evidence="1">EP-1</strain>
        <tissue evidence="1">Whole</tissue>
    </source>
</reference>
<keyword evidence="2" id="KW-1185">Reference proteome</keyword>
<gene>
    <name evidence="1" type="ORF">SK128_019115</name>
</gene>
<dbReference type="Proteomes" id="UP001381693">
    <property type="component" value="Unassembled WGS sequence"/>
</dbReference>
<organism evidence="1 2">
    <name type="scientific">Halocaridina rubra</name>
    <name type="common">Hawaiian red shrimp</name>
    <dbReference type="NCBI Taxonomy" id="373956"/>
    <lineage>
        <taxon>Eukaryota</taxon>
        <taxon>Metazoa</taxon>
        <taxon>Ecdysozoa</taxon>
        <taxon>Arthropoda</taxon>
        <taxon>Crustacea</taxon>
        <taxon>Multicrustacea</taxon>
        <taxon>Malacostraca</taxon>
        <taxon>Eumalacostraca</taxon>
        <taxon>Eucarida</taxon>
        <taxon>Decapoda</taxon>
        <taxon>Pleocyemata</taxon>
        <taxon>Caridea</taxon>
        <taxon>Atyoidea</taxon>
        <taxon>Atyidae</taxon>
        <taxon>Halocaridina</taxon>
    </lineage>
</organism>
<protein>
    <submittedName>
        <fullName evidence="1">Uncharacterized protein</fullName>
    </submittedName>
</protein>
<feature type="non-terminal residue" evidence="1">
    <location>
        <position position="1"/>
    </location>
</feature>
<accession>A0AAN9FTK9</accession>
<evidence type="ECO:0000313" key="1">
    <source>
        <dbReference type="EMBL" id="KAK7086313.1"/>
    </source>
</evidence>